<sequence length="188" mass="21502">MVQGNHQDMLLCGQTNQPHSQQRAMFQVERSLRLGFHLRAQNDIVALLECFHSQFESVRGIYQLDRLLIIETERGAQRLMAVDEGLKASLQGGDIQRSLELQGGGDVVGRTRRFPLPQEPLPLLGIGKRKRLKVAVDQRDRQLRKAHSFRGQLLEEKLTLRQGQPDEALYQFQISVIHLHLKLPQARS</sequence>
<gene>
    <name evidence="1" type="ORF">CCOS865_05515</name>
</gene>
<reference evidence="2" key="1">
    <citation type="submission" date="2018-08" db="EMBL/GenBank/DDBJ databases">
        <authorList>
            <person name="Blom J."/>
        </authorList>
    </citation>
    <scope>NUCLEOTIDE SEQUENCE [LARGE SCALE GENOMIC DNA]</scope>
    <source>
        <strain evidence="2">CCOS 865</strain>
    </source>
</reference>
<evidence type="ECO:0000313" key="2">
    <source>
        <dbReference type="Proteomes" id="UP000263595"/>
    </source>
</evidence>
<protein>
    <submittedName>
        <fullName evidence="1">Uncharacterized protein</fullName>
    </submittedName>
</protein>
<dbReference type="AlphaFoldDB" id="A0A383S3F9"/>
<accession>A0A383S3F9</accession>
<evidence type="ECO:0000313" key="1">
    <source>
        <dbReference type="EMBL" id="SYX93221.1"/>
    </source>
</evidence>
<proteinExistence type="predicted"/>
<organism evidence="1 2">
    <name type="scientific">Pseudomonas reidholzensis</name>
    <dbReference type="NCBI Taxonomy" id="1785162"/>
    <lineage>
        <taxon>Bacteria</taxon>
        <taxon>Pseudomonadati</taxon>
        <taxon>Pseudomonadota</taxon>
        <taxon>Gammaproteobacteria</taxon>
        <taxon>Pseudomonadales</taxon>
        <taxon>Pseudomonadaceae</taxon>
        <taxon>Pseudomonas</taxon>
    </lineage>
</organism>
<dbReference type="Proteomes" id="UP000263595">
    <property type="component" value="Unassembled WGS sequence"/>
</dbReference>
<keyword evidence="2" id="KW-1185">Reference proteome</keyword>
<name>A0A383S3F9_9PSED</name>
<dbReference type="EMBL" id="UNOZ01000045">
    <property type="protein sequence ID" value="SYX93221.1"/>
    <property type="molecule type" value="Genomic_DNA"/>
</dbReference>